<evidence type="ECO:0000313" key="1">
    <source>
        <dbReference type="EMBL" id="KKM07496.1"/>
    </source>
</evidence>
<gene>
    <name evidence="1" type="ORF">LCGC14_1733370</name>
</gene>
<dbReference type="Gene3D" id="1.10.287.1080">
    <property type="entry name" value="MazG-like"/>
    <property type="match status" value="1"/>
</dbReference>
<comment type="caution">
    <text evidence="1">The sequence shown here is derived from an EMBL/GenBank/DDBJ whole genome shotgun (WGS) entry which is preliminary data.</text>
</comment>
<proteinExistence type="predicted"/>
<accession>A0A0F9JPB0</accession>
<sequence>MNKQLADEVARWHLNNGGYCDTPEVYKYHTLRLLHEAVELCLASGANDLMVSDVLDEEINKHKARYGDHTVISMDDISGEIADVAILLELFAGCVEVDIDLAVQDKLDILHQRQWEPDIHGVLWRQRSGEEEPPP</sequence>
<dbReference type="EMBL" id="LAZR01015758">
    <property type="protein sequence ID" value="KKM07496.1"/>
    <property type="molecule type" value="Genomic_DNA"/>
</dbReference>
<reference evidence="1" key="1">
    <citation type="journal article" date="2015" name="Nature">
        <title>Complex archaea that bridge the gap between prokaryotes and eukaryotes.</title>
        <authorList>
            <person name="Spang A."/>
            <person name="Saw J.H."/>
            <person name="Jorgensen S.L."/>
            <person name="Zaremba-Niedzwiedzka K."/>
            <person name="Martijn J."/>
            <person name="Lind A.E."/>
            <person name="van Eijk R."/>
            <person name="Schleper C."/>
            <person name="Guy L."/>
            <person name="Ettema T.J."/>
        </authorList>
    </citation>
    <scope>NUCLEOTIDE SEQUENCE</scope>
</reference>
<dbReference type="AlphaFoldDB" id="A0A0F9JPB0"/>
<organism evidence="1">
    <name type="scientific">marine sediment metagenome</name>
    <dbReference type="NCBI Taxonomy" id="412755"/>
    <lineage>
        <taxon>unclassified sequences</taxon>
        <taxon>metagenomes</taxon>
        <taxon>ecological metagenomes</taxon>
    </lineage>
</organism>
<protein>
    <submittedName>
        <fullName evidence="1">Uncharacterized protein</fullName>
    </submittedName>
</protein>
<name>A0A0F9JPB0_9ZZZZ</name>